<dbReference type="InterPro" id="IPR025740">
    <property type="entry name" value="FAM110"/>
</dbReference>
<evidence type="ECO:0000313" key="5">
    <source>
        <dbReference type="Proteomes" id="UP000494040"/>
    </source>
</evidence>
<feature type="region of interest" description="Disordered" evidence="2">
    <location>
        <begin position="244"/>
        <end position="289"/>
    </location>
</feature>
<evidence type="ECO:0000256" key="1">
    <source>
        <dbReference type="ARBA" id="ARBA00010576"/>
    </source>
</evidence>
<dbReference type="Pfam" id="PF14160">
    <property type="entry name" value="FAM110_C"/>
    <property type="match status" value="1"/>
</dbReference>
<dbReference type="KEGG" id="clec:106662327"/>
<feature type="compositionally biased region" description="Low complexity" evidence="2">
    <location>
        <begin position="132"/>
        <end position="181"/>
    </location>
</feature>
<evidence type="ECO:0000256" key="2">
    <source>
        <dbReference type="SAM" id="MobiDB-lite"/>
    </source>
</evidence>
<dbReference type="AlphaFoldDB" id="A0A8I6RDH0"/>
<dbReference type="PANTHER" id="PTHR14758">
    <property type="entry name" value="AGAP005440-PA"/>
    <property type="match status" value="1"/>
</dbReference>
<feature type="region of interest" description="Disordered" evidence="2">
    <location>
        <begin position="113"/>
        <end position="217"/>
    </location>
</feature>
<dbReference type="GeneID" id="106662327"/>
<evidence type="ECO:0000313" key="4">
    <source>
        <dbReference type="EnsemblMetazoa" id="XP_014241839.1"/>
    </source>
</evidence>
<dbReference type="Proteomes" id="UP000494040">
    <property type="component" value="Unassembled WGS sequence"/>
</dbReference>
<dbReference type="OrthoDB" id="10028183at2759"/>
<protein>
    <recommendedName>
        <fullName evidence="3">Centrosome-associated FAM110 C-terminal domain-containing protein</fullName>
    </recommendedName>
</protein>
<dbReference type="InterPro" id="IPR025741">
    <property type="entry name" value="FAM110_C"/>
</dbReference>
<sequence length="307" mass="33982">MSAVQGLTRDLVRLRTHSAKRKSAVEILQATKSLYIKSPKCQDDSRLPVKREYTKKCKKKDTDQLQSKLRRLLDDSSKENISDWGCFEDLNFKFYTDCDVQYQSLPDLSISSKESTSYTLQQDASDPGEKMTISSEPSTDTSSSFSEESYGKPPSSSSSKKSYGKPPSQSSSLLSAGGSASKVEDRLSTWTQPKHRKITRSRSWAWEKSPDDPPSCRKPVLSVSKDLNDFFEHLGLSCEEYRALADSGPDSRTSSPVFFSSRSSDGSGRSSRAASAPDALEPGPSDPLSVVQTNARVVKWLCRLSQT</sequence>
<name>A0A8I6RDH0_CIMLE</name>
<dbReference type="RefSeq" id="XP_014241839.1">
    <property type="nucleotide sequence ID" value="XM_014386353.2"/>
</dbReference>
<proteinExistence type="inferred from homology"/>
<reference evidence="4" key="1">
    <citation type="submission" date="2022-01" db="UniProtKB">
        <authorList>
            <consortium name="EnsemblMetazoa"/>
        </authorList>
    </citation>
    <scope>IDENTIFICATION</scope>
</reference>
<feature type="domain" description="Centrosome-associated FAM110 C-terminal" evidence="3">
    <location>
        <begin position="224"/>
        <end position="306"/>
    </location>
</feature>
<feature type="compositionally biased region" description="Low complexity" evidence="2">
    <location>
        <begin position="251"/>
        <end position="279"/>
    </location>
</feature>
<dbReference type="PANTHER" id="PTHR14758:SF1">
    <property type="entry name" value="CENTROSOME-ASSOCIATED FAM110 C-TERMINAL DOMAIN-CONTAINING PROTEIN"/>
    <property type="match status" value="1"/>
</dbReference>
<feature type="compositionally biased region" description="Polar residues" evidence="2">
    <location>
        <begin position="113"/>
        <end position="124"/>
    </location>
</feature>
<dbReference type="EnsemblMetazoa" id="XM_014386353.2">
    <property type="protein sequence ID" value="XP_014241839.1"/>
    <property type="gene ID" value="LOC106662327"/>
</dbReference>
<comment type="similarity">
    <text evidence="1">Belongs to the FAM110 family.</text>
</comment>
<keyword evidence="5" id="KW-1185">Reference proteome</keyword>
<organism evidence="4 5">
    <name type="scientific">Cimex lectularius</name>
    <name type="common">Bed bug</name>
    <name type="synonym">Acanthia lectularia</name>
    <dbReference type="NCBI Taxonomy" id="79782"/>
    <lineage>
        <taxon>Eukaryota</taxon>
        <taxon>Metazoa</taxon>
        <taxon>Ecdysozoa</taxon>
        <taxon>Arthropoda</taxon>
        <taxon>Hexapoda</taxon>
        <taxon>Insecta</taxon>
        <taxon>Pterygota</taxon>
        <taxon>Neoptera</taxon>
        <taxon>Paraneoptera</taxon>
        <taxon>Hemiptera</taxon>
        <taxon>Heteroptera</taxon>
        <taxon>Panheteroptera</taxon>
        <taxon>Cimicomorpha</taxon>
        <taxon>Cimicidae</taxon>
        <taxon>Cimex</taxon>
    </lineage>
</organism>
<evidence type="ECO:0000259" key="3">
    <source>
        <dbReference type="Pfam" id="PF14160"/>
    </source>
</evidence>
<accession>A0A8I6RDH0</accession>